<keyword evidence="2" id="KW-1185">Reference proteome</keyword>
<sequence length="136" mass="15227">MNDSQTRTTTTQSSRMPWRLFVQGKVRGQQTAVPSHLCIDLCCVWFGAGNLPSLELTDAAPSPCSMSRRHGCRILGWNCLAVPCGCINTNTCHEAIYQLDRRRSSVLAQNPAHQILFRSLDSIRSALRIRRIRSNA</sequence>
<protein>
    <submittedName>
        <fullName evidence="1">Uncharacterized protein</fullName>
    </submittedName>
</protein>
<proteinExistence type="predicted"/>
<name>A0A3M7M0X4_9PLEO</name>
<organism evidence="1 2">
    <name type="scientific">Pyrenophora seminiperda CCB06</name>
    <dbReference type="NCBI Taxonomy" id="1302712"/>
    <lineage>
        <taxon>Eukaryota</taxon>
        <taxon>Fungi</taxon>
        <taxon>Dikarya</taxon>
        <taxon>Ascomycota</taxon>
        <taxon>Pezizomycotina</taxon>
        <taxon>Dothideomycetes</taxon>
        <taxon>Pleosporomycetidae</taxon>
        <taxon>Pleosporales</taxon>
        <taxon>Pleosporineae</taxon>
        <taxon>Pleosporaceae</taxon>
        <taxon>Pyrenophora</taxon>
    </lineage>
</organism>
<accession>A0A3M7M0X4</accession>
<gene>
    <name evidence="1" type="ORF">GMOD_00004329</name>
</gene>
<dbReference type="EMBL" id="KE747814">
    <property type="protein sequence ID" value="RMZ68131.1"/>
    <property type="molecule type" value="Genomic_DNA"/>
</dbReference>
<dbReference type="Proteomes" id="UP000265663">
    <property type="component" value="Unassembled WGS sequence"/>
</dbReference>
<evidence type="ECO:0000313" key="1">
    <source>
        <dbReference type="EMBL" id="RMZ68131.1"/>
    </source>
</evidence>
<evidence type="ECO:0000313" key="2">
    <source>
        <dbReference type="Proteomes" id="UP000265663"/>
    </source>
</evidence>
<dbReference type="AlphaFoldDB" id="A0A3M7M0X4"/>
<reference evidence="1 2" key="1">
    <citation type="journal article" date="2014" name="PLoS ONE">
        <title>De novo Genome Assembly of the Fungal Plant Pathogen Pyrenophora semeniperda.</title>
        <authorList>
            <person name="Soliai M.M."/>
            <person name="Meyer S.E."/>
            <person name="Udall J.A."/>
            <person name="Elzinga D.E."/>
            <person name="Hermansen R.A."/>
            <person name="Bodily P.M."/>
            <person name="Hart A.A."/>
            <person name="Coleman C.E."/>
        </authorList>
    </citation>
    <scope>NUCLEOTIDE SEQUENCE [LARGE SCALE GENOMIC DNA]</scope>
    <source>
        <strain evidence="1 2">CCB06</strain>
        <tissue evidence="1">Mycelium</tissue>
    </source>
</reference>